<evidence type="ECO:0000259" key="4">
    <source>
        <dbReference type="Pfam" id="PF13458"/>
    </source>
</evidence>
<feature type="domain" description="Leucine-binding protein" evidence="4">
    <location>
        <begin position="35"/>
        <end position="371"/>
    </location>
</feature>
<dbReference type="CDD" id="cd06342">
    <property type="entry name" value="PBP1_ABC_LIVBP-like"/>
    <property type="match status" value="1"/>
</dbReference>
<dbReference type="OrthoDB" id="9783240at2"/>
<evidence type="ECO:0000256" key="3">
    <source>
        <dbReference type="SAM" id="SignalP"/>
    </source>
</evidence>
<organism evidence="5 6">
    <name type="scientific">Acidovorax kalamii</name>
    <dbReference type="NCBI Taxonomy" id="2004485"/>
    <lineage>
        <taxon>Bacteria</taxon>
        <taxon>Pseudomonadati</taxon>
        <taxon>Pseudomonadota</taxon>
        <taxon>Betaproteobacteria</taxon>
        <taxon>Burkholderiales</taxon>
        <taxon>Comamonadaceae</taxon>
        <taxon>Acidovorax</taxon>
    </lineage>
</organism>
<evidence type="ECO:0000313" key="5">
    <source>
        <dbReference type="EMBL" id="OYD49274.1"/>
    </source>
</evidence>
<accession>A0A235EJS3</accession>
<feature type="chain" id="PRO_5012556816" evidence="3">
    <location>
        <begin position="31"/>
        <end position="383"/>
    </location>
</feature>
<gene>
    <name evidence="5" type="ORF">CBY09_16620</name>
</gene>
<dbReference type="Gene3D" id="3.40.50.2300">
    <property type="match status" value="2"/>
</dbReference>
<reference evidence="5 6" key="1">
    <citation type="submission" date="2017-07" db="EMBL/GenBank/DDBJ databases">
        <title>Acidovorax KNDSW TSA 6 genome sequence and assembly.</title>
        <authorList>
            <person name="Mayilraj S."/>
        </authorList>
    </citation>
    <scope>NUCLEOTIDE SEQUENCE [LARGE SCALE GENOMIC DNA]</scope>
    <source>
        <strain evidence="5 6">KNDSW-TSA6</strain>
    </source>
</reference>
<name>A0A235EJS3_9BURK</name>
<evidence type="ECO:0000256" key="1">
    <source>
        <dbReference type="ARBA" id="ARBA00010062"/>
    </source>
</evidence>
<evidence type="ECO:0000313" key="6">
    <source>
        <dbReference type="Proteomes" id="UP000215441"/>
    </source>
</evidence>
<dbReference type="Proteomes" id="UP000215441">
    <property type="component" value="Unassembled WGS sequence"/>
</dbReference>
<keyword evidence="6" id="KW-1185">Reference proteome</keyword>
<dbReference type="EMBL" id="NOIG01000010">
    <property type="protein sequence ID" value="OYD49274.1"/>
    <property type="molecule type" value="Genomic_DNA"/>
</dbReference>
<evidence type="ECO:0000256" key="2">
    <source>
        <dbReference type="ARBA" id="ARBA00022729"/>
    </source>
</evidence>
<protein>
    <submittedName>
        <fullName evidence="5">Branched chain amino acid ABC transporter substrate-binding protein</fullName>
    </submittedName>
</protein>
<dbReference type="SUPFAM" id="SSF53822">
    <property type="entry name" value="Periplasmic binding protein-like I"/>
    <property type="match status" value="1"/>
</dbReference>
<comment type="similarity">
    <text evidence="1">Belongs to the leucine-binding protein family.</text>
</comment>
<keyword evidence="2 3" id="KW-0732">Signal</keyword>
<dbReference type="PANTHER" id="PTHR47151:SF2">
    <property type="entry name" value="AMINO ACID BINDING PROTEIN"/>
    <property type="match status" value="1"/>
</dbReference>
<dbReference type="PANTHER" id="PTHR47151">
    <property type="entry name" value="LEU/ILE/VAL-BINDING ABC TRANSPORTER SUBUNIT"/>
    <property type="match status" value="1"/>
</dbReference>
<dbReference type="RefSeq" id="WP_094290688.1">
    <property type="nucleotide sequence ID" value="NZ_NOIG01000010.1"/>
</dbReference>
<dbReference type="Pfam" id="PF13458">
    <property type="entry name" value="Peripla_BP_6"/>
    <property type="match status" value="1"/>
</dbReference>
<dbReference type="InterPro" id="IPR028082">
    <property type="entry name" value="Peripla_BP_I"/>
</dbReference>
<proteinExistence type="inferred from homology"/>
<comment type="caution">
    <text evidence="5">The sequence shown here is derived from an EMBL/GenBank/DDBJ whole genome shotgun (WGS) entry which is preliminary data.</text>
</comment>
<dbReference type="AlphaFoldDB" id="A0A235EJS3"/>
<sequence>MTRASFGFRTLTPAAIAALLLAGHAHQASAQEQVIKIGHSGPLSGPNAFAGKDNENGVRLAVEELNAKKIVVEGKTLKFELVSEDDQCDARTGVSVAQKLVDSGVKFVMGPYCSGVAIPASRVYNDGGAMVSTVGTNPKVTEGGYKNLFRIIASDTQIGSNMAVYAAQVLKVKQVAVIDDRTAFGQGVADQFTKEAKKQGLTVVGQEFTTDKSTDFLSILTSLKAKQPQAIFFGGYAPQAAPMARQMKQLGLTAKLLGGDTLCSPEVGKLGGEAVNDTVFCAQGGTMLDKVANGPAFKAKYKARFKLDADAYAASYYDQVMFMADAMQKANSTQPAKVGAQMLQSSHQGVAGTYAYDDKGNLKQAPITVLTFRNAAPVPLASY</sequence>
<feature type="signal peptide" evidence="3">
    <location>
        <begin position="1"/>
        <end position="30"/>
    </location>
</feature>
<dbReference type="InterPro" id="IPR028081">
    <property type="entry name" value="Leu-bd"/>
</dbReference>